<dbReference type="InterPro" id="IPR013083">
    <property type="entry name" value="Znf_RING/FYVE/PHD"/>
</dbReference>
<dbReference type="InterPro" id="IPR001841">
    <property type="entry name" value="Znf_RING"/>
</dbReference>
<name>A0A6A5TMU7_9PLEO</name>
<evidence type="ECO:0000313" key="3">
    <source>
        <dbReference type="EMBL" id="KAF1953728.1"/>
    </source>
</evidence>
<dbReference type="Gene3D" id="3.30.40.10">
    <property type="entry name" value="Zinc/RING finger domain, C3HC4 (zinc finger)"/>
    <property type="match status" value="1"/>
</dbReference>
<keyword evidence="1" id="KW-0862">Zinc</keyword>
<dbReference type="AlphaFoldDB" id="A0A6A5TMU7"/>
<dbReference type="EMBL" id="ML977002">
    <property type="protein sequence ID" value="KAF1953728.1"/>
    <property type="molecule type" value="Genomic_DNA"/>
</dbReference>
<dbReference type="OrthoDB" id="8062037at2759"/>
<evidence type="ECO:0000256" key="1">
    <source>
        <dbReference type="PROSITE-ProRule" id="PRU00175"/>
    </source>
</evidence>
<sequence>MANDVTRESAVLWPRKDRREQFDGYMRKLYTLYTEAMRSRPNHKRTRFSIEELGSLDWSRFLVLRQKHYTTMADLCEVKHSFGAVKEFDQAMYIGSEFCVEARIRAGSRVLWVENRLASGREVDYSWQDNPHLNIPKVQDVVIYKCDLERRLSEDTNWIVDDSIVLSLEFQVMITYVHNIEVKMKRAQELFDLAARLEDRRQSKIEKLVQPFTHERSSRKPEYSLCWREFGFVDDESTHKAVTTQCKHIFGKPCLQDWLTSHKRTCPTCVQFLWTCADAPPLDPAEPLEDILPLHFGICYNRFKHNLSSFRIDYMKIDKFLMEPQKDFYGDEMLYLIQKLAMIDHNCRSLIDFMTDSLEGMGYHRYLKNDKEDEEVLRAADVEHASD</sequence>
<keyword evidence="1" id="KW-0863">Zinc-finger</keyword>
<dbReference type="GO" id="GO:0008270">
    <property type="term" value="F:zinc ion binding"/>
    <property type="evidence" value="ECO:0007669"/>
    <property type="project" value="UniProtKB-KW"/>
</dbReference>
<evidence type="ECO:0000313" key="4">
    <source>
        <dbReference type="Proteomes" id="UP000800035"/>
    </source>
</evidence>
<proteinExistence type="predicted"/>
<evidence type="ECO:0000259" key="2">
    <source>
        <dbReference type="PROSITE" id="PS50089"/>
    </source>
</evidence>
<gene>
    <name evidence="3" type="ORF">CC80DRAFT_506924</name>
</gene>
<keyword evidence="4" id="KW-1185">Reference proteome</keyword>
<feature type="domain" description="RING-type" evidence="2">
    <location>
        <begin position="225"/>
        <end position="269"/>
    </location>
</feature>
<protein>
    <recommendedName>
        <fullName evidence="2">RING-type domain-containing protein</fullName>
    </recommendedName>
</protein>
<dbReference type="SUPFAM" id="SSF57850">
    <property type="entry name" value="RING/U-box"/>
    <property type="match status" value="1"/>
</dbReference>
<dbReference type="PROSITE" id="PS50089">
    <property type="entry name" value="ZF_RING_2"/>
    <property type="match status" value="1"/>
</dbReference>
<reference evidence="3" key="1">
    <citation type="journal article" date="2020" name="Stud. Mycol.">
        <title>101 Dothideomycetes genomes: a test case for predicting lifestyles and emergence of pathogens.</title>
        <authorList>
            <person name="Haridas S."/>
            <person name="Albert R."/>
            <person name="Binder M."/>
            <person name="Bloem J."/>
            <person name="Labutti K."/>
            <person name="Salamov A."/>
            <person name="Andreopoulos B."/>
            <person name="Baker S."/>
            <person name="Barry K."/>
            <person name="Bills G."/>
            <person name="Bluhm B."/>
            <person name="Cannon C."/>
            <person name="Castanera R."/>
            <person name="Culley D."/>
            <person name="Daum C."/>
            <person name="Ezra D."/>
            <person name="Gonzalez J."/>
            <person name="Henrissat B."/>
            <person name="Kuo A."/>
            <person name="Liang C."/>
            <person name="Lipzen A."/>
            <person name="Lutzoni F."/>
            <person name="Magnuson J."/>
            <person name="Mondo S."/>
            <person name="Nolan M."/>
            <person name="Ohm R."/>
            <person name="Pangilinan J."/>
            <person name="Park H.-J."/>
            <person name="Ramirez L."/>
            <person name="Alfaro M."/>
            <person name="Sun H."/>
            <person name="Tritt A."/>
            <person name="Yoshinaga Y."/>
            <person name="Zwiers L.-H."/>
            <person name="Turgeon B."/>
            <person name="Goodwin S."/>
            <person name="Spatafora J."/>
            <person name="Crous P."/>
            <person name="Grigoriev I."/>
        </authorList>
    </citation>
    <scope>NUCLEOTIDE SEQUENCE</scope>
    <source>
        <strain evidence="3">CBS 675.92</strain>
    </source>
</reference>
<dbReference type="Proteomes" id="UP000800035">
    <property type="component" value="Unassembled WGS sequence"/>
</dbReference>
<dbReference type="Pfam" id="PF13639">
    <property type="entry name" value="zf-RING_2"/>
    <property type="match status" value="1"/>
</dbReference>
<organism evidence="3 4">
    <name type="scientific">Byssothecium circinans</name>
    <dbReference type="NCBI Taxonomy" id="147558"/>
    <lineage>
        <taxon>Eukaryota</taxon>
        <taxon>Fungi</taxon>
        <taxon>Dikarya</taxon>
        <taxon>Ascomycota</taxon>
        <taxon>Pezizomycotina</taxon>
        <taxon>Dothideomycetes</taxon>
        <taxon>Pleosporomycetidae</taxon>
        <taxon>Pleosporales</taxon>
        <taxon>Massarineae</taxon>
        <taxon>Massarinaceae</taxon>
        <taxon>Byssothecium</taxon>
    </lineage>
</organism>
<keyword evidence="1" id="KW-0479">Metal-binding</keyword>
<accession>A0A6A5TMU7</accession>